<dbReference type="Proteomes" id="UP000298484">
    <property type="component" value="Unassembled WGS sequence"/>
</dbReference>
<evidence type="ECO:0000256" key="3">
    <source>
        <dbReference type="ARBA" id="ARBA00022448"/>
    </source>
</evidence>
<dbReference type="EMBL" id="SRHY01000046">
    <property type="protein sequence ID" value="TFJ91589.1"/>
    <property type="molecule type" value="Genomic_DNA"/>
</dbReference>
<proteinExistence type="inferred from homology"/>
<evidence type="ECO:0000313" key="9">
    <source>
        <dbReference type="EMBL" id="TFJ91589.1"/>
    </source>
</evidence>
<dbReference type="OrthoDB" id="63946at2"/>
<keyword evidence="5" id="KW-0175">Coiled coil</keyword>
<evidence type="ECO:0000256" key="6">
    <source>
        <dbReference type="SAM" id="MobiDB-lite"/>
    </source>
</evidence>
<dbReference type="AlphaFoldDB" id="A0A4Y9A774"/>
<keyword evidence="10" id="KW-1185">Reference proteome</keyword>
<accession>A0A4Y9A774</accession>
<dbReference type="RefSeq" id="WP_135111334.1">
    <property type="nucleotide sequence ID" value="NZ_SRHY01000046.1"/>
</dbReference>
<keyword evidence="3" id="KW-0813">Transport</keyword>
<dbReference type="PANTHER" id="PTHR30532">
    <property type="entry name" value="IRON III DICITRATE-BINDING PERIPLASMIC PROTEIN"/>
    <property type="match status" value="1"/>
</dbReference>
<feature type="region of interest" description="Disordered" evidence="6">
    <location>
        <begin position="25"/>
        <end position="71"/>
    </location>
</feature>
<evidence type="ECO:0000256" key="1">
    <source>
        <dbReference type="ARBA" id="ARBA00004193"/>
    </source>
</evidence>
<dbReference type="Gene3D" id="3.40.50.1980">
    <property type="entry name" value="Nitrogenase molybdenum iron protein domain"/>
    <property type="match status" value="2"/>
</dbReference>
<protein>
    <submittedName>
        <fullName evidence="9">Siderophore ABC transporter substrate-binding protein</fullName>
    </submittedName>
</protein>
<evidence type="ECO:0000256" key="2">
    <source>
        <dbReference type="ARBA" id="ARBA00008814"/>
    </source>
</evidence>
<gene>
    <name evidence="9" type="ORF">E4U82_16805</name>
</gene>
<feature type="domain" description="Fe/B12 periplasmic-binding" evidence="8">
    <location>
        <begin position="89"/>
        <end position="349"/>
    </location>
</feature>
<dbReference type="GO" id="GO:0005886">
    <property type="term" value="C:plasma membrane"/>
    <property type="evidence" value="ECO:0007669"/>
    <property type="project" value="UniProtKB-SubCell"/>
</dbReference>
<dbReference type="GO" id="GO:0030288">
    <property type="term" value="C:outer membrane-bounded periplasmic space"/>
    <property type="evidence" value="ECO:0007669"/>
    <property type="project" value="TreeGrafter"/>
</dbReference>
<dbReference type="SUPFAM" id="SSF53807">
    <property type="entry name" value="Helical backbone' metal receptor"/>
    <property type="match status" value="1"/>
</dbReference>
<feature type="coiled-coil region" evidence="5">
    <location>
        <begin position="200"/>
        <end position="227"/>
    </location>
</feature>
<feature type="signal peptide" evidence="7">
    <location>
        <begin position="1"/>
        <end position="27"/>
    </location>
</feature>
<dbReference type="InterPro" id="IPR051313">
    <property type="entry name" value="Bact_iron-sidero_bind"/>
</dbReference>
<dbReference type="CDD" id="cd01140">
    <property type="entry name" value="FatB"/>
    <property type="match status" value="1"/>
</dbReference>
<comment type="similarity">
    <text evidence="2">Belongs to the bacterial solute-binding protein 8 family.</text>
</comment>
<evidence type="ECO:0000313" key="10">
    <source>
        <dbReference type="Proteomes" id="UP000298484"/>
    </source>
</evidence>
<dbReference type="PROSITE" id="PS51257">
    <property type="entry name" value="PROKAR_LIPOPROTEIN"/>
    <property type="match status" value="1"/>
</dbReference>
<sequence length="349" mass="38566">MRKRILLGIVFTVLVLFLAACGSNESADEEGNKDSSEEGTTEENTNENAEKAGSTYPMTVSSTLTSTESRDGTQTYNFEDITFESKPENIVVFDYGFLDTLDALDVEGVVGVPQGSTLPTHLEDYNSDEYTNIGTLKEPLLEDIAALKPDVIFISGRQAAFYDQLKEITPNVVFVGTDQEQYWESFKSSVDIAAKMFGKQAKAKEHMADLNSKAEEINNLAGNYNESLVTLYNEGQLSGYSTPSRFGYIYDVYGFEPVTKDIESSSHGSNFGYEAVLEFDPEILFVIDRTAAIGGDSNIESDMENDIIKQTTAYQNDQIVYLDGQLWYLGGSGLQSELAKMEEISAELE</sequence>
<evidence type="ECO:0000256" key="5">
    <source>
        <dbReference type="SAM" id="Coils"/>
    </source>
</evidence>
<dbReference type="Pfam" id="PF01497">
    <property type="entry name" value="Peripla_BP_2"/>
    <property type="match status" value="1"/>
</dbReference>
<evidence type="ECO:0000256" key="7">
    <source>
        <dbReference type="SAM" id="SignalP"/>
    </source>
</evidence>
<feature type="chain" id="PRO_5021466247" evidence="7">
    <location>
        <begin position="28"/>
        <end position="349"/>
    </location>
</feature>
<evidence type="ECO:0000259" key="8">
    <source>
        <dbReference type="PROSITE" id="PS50983"/>
    </source>
</evidence>
<reference evidence="9 10" key="1">
    <citation type="submission" date="2019-03" db="EMBL/GenBank/DDBJ databases">
        <title>Genome sequence of Lentibacillus salicampi ATCC BAA-719.</title>
        <authorList>
            <person name="Maclea K.S."/>
            <person name="Simoes Junior M."/>
        </authorList>
    </citation>
    <scope>NUCLEOTIDE SEQUENCE [LARGE SCALE GENOMIC DNA]</scope>
    <source>
        <strain evidence="9 10">ATCC BAA-719</strain>
    </source>
</reference>
<keyword evidence="4 7" id="KW-0732">Signal</keyword>
<dbReference type="PROSITE" id="PS50983">
    <property type="entry name" value="FE_B12_PBP"/>
    <property type="match status" value="1"/>
</dbReference>
<comment type="subcellular location">
    <subcellularLocation>
        <location evidence="1">Cell membrane</location>
        <topology evidence="1">Lipid-anchor</topology>
    </subcellularLocation>
</comment>
<name>A0A4Y9A774_9BACI</name>
<feature type="compositionally biased region" description="Polar residues" evidence="6">
    <location>
        <begin position="56"/>
        <end position="71"/>
    </location>
</feature>
<organism evidence="9 10">
    <name type="scientific">Lentibacillus salicampi</name>
    <dbReference type="NCBI Taxonomy" id="175306"/>
    <lineage>
        <taxon>Bacteria</taxon>
        <taxon>Bacillati</taxon>
        <taxon>Bacillota</taxon>
        <taxon>Bacilli</taxon>
        <taxon>Bacillales</taxon>
        <taxon>Bacillaceae</taxon>
        <taxon>Lentibacillus</taxon>
    </lineage>
</organism>
<evidence type="ECO:0000256" key="4">
    <source>
        <dbReference type="ARBA" id="ARBA00022729"/>
    </source>
</evidence>
<dbReference type="PANTHER" id="PTHR30532:SF28">
    <property type="entry name" value="PETROBACTIN-BINDING PROTEIN YCLQ"/>
    <property type="match status" value="1"/>
</dbReference>
<dbReference type="GO" id="GO:1901678">
    <property type="term" value="P:iron coordination entity transport"/>
    <property type="evidence" value="ECO:0007669"/>
    <property type="project" value="UniProtKB-ARBA"/>
</dbReference>
<dbReference type="InterPro" id="IPR033870">
    <property type="entry name" value="FatB"/>
</dbReference>
<comment type="caution">
    <text evidence="9">The sequence shown here is derived from an EMBL/GenBank/DDBJ whole genome shotgun (WGS) entry which is preliminary data.</text>
</comment>
<dbReference type="InterPro" id="IPR002491">
    <property type="entry name" value="ABC_transptr_periplasmic_BD"/>
</dbReference>